<sequence>MSLPPHALTGVLLAGGRGLRMDGRDKGLVAVAGRPMAAWVLERLSPQVERVLISANRNGPAYAAFGHPVVGDAITGHAGPLAGLSAALAHTDTPWVITCPCDCPRPPQDLVARLEAARRRTGAPAAVAHDGTRLQPLFALLASALHPDLQEHLRRGGRRAGDWFLAQGAVVADFSDHPRAFDNINTEADRRRLEAVLRDPPASATDLSQMPREDPPAIRQGPSPTHPRA</sequence>
<dbReference type="AlphaFoldDB" id="A0A1I4PP45"/>
<evidence type="ECO:0000256" key="7">
    <source>
        <dbReference type="ARBA" id="ARBA00023150"/>
    </source>
</evidence>
<comment type="catalytic activity">
    <reaction evidence="8">
        <text>Mo-molybdopterin + GTP + H(+) = Mo-molybdopterin guanine dinucleotide + diphosphate</text>
        <dbReference type="Rhea" id="RHEA:34243"/>
        <dbReference type="ChEBI" id="CHEBI:15378"/>
        <dbReference type="ChEBI" id="CHEBI:33019"/>
        <dbReference type="ChEBI" id="CHEBI:37565"/>
        <dbReference type="ChEBI" id="CHEBI:71302"/>
        <dbReference type="ChEBI" id="CHEBI:71310"/>
        <dbReference type="EC" id="2.7.7.77"/>
    </reaction>
</comment>
<keyword evidence="5 8" id="KW-0460">Magnesium</keyword>
<accession>A0A1I4PP45</accession>
<dbReference type="STRING" id="195064.SAMN05421721_10294"/>
<keyword evidence="7 8" id="KW-0501">Molybdenum cofactor biosynthesis</keyword>
<dbReference type="HAMAP" id="MF_00316">
    <property type="entry name" value="MobA"/>
    <property type="match status" value="1"/>
</dbReference>
<dbReference type="InterPro" id="IPR025877">
    <property type="entry name" value="MobA-like_NTP_Trfase"/>
</dbReference>
<evidence type="ECO:0000256" key="8">
    <source>
        <dbReference type="HAMAP-Rule" id="MF_00316"/>
    </source>
</evidence>
<keyword evidence="3 8" id="KW-0479">Metal-binding</keyword>
<dbReference type="NCBIfam" id="TIGR02665">
    <property type="entry name" value="molyb_mobA"/>
    <property type="match status" value="1"/>
</dbReference>
<dbReference type="PANTHER" id="PTHR19136:SF81">
    <property type="entry name" value="MOLYBDENUM COFACTOR GUANYLYLTRANSFERASE"/>
    <property type="match status" value="1"/>
</dbReference>
<dbReference type="CDD" id="cd02503">
    <property type="entry name" value="MobA"/>
    <property type="match status" value="1"/>
</dbReference>
<feature type="binding site" evidence="8">
    <location>
        <position position="102"/>
    </location>
    <ligand>
        <name>Mg(2+)</name>
        <dbReference type="ChEBI" id="CHEBI:18420"/>
    </ligand>
</feature>
<dbReference type="EC" id="2.7.7.77" evidence="8"/>
<dbReference type="GO" id="GO:0005525">
    <property type="term" value="F:GTP binding"/>
    <property type="evidence" value="ECO:0007669"/>
    <property type="project" value="UniProtKB-UniRule"/>
</dbReference>
<dbReference type="GO" id="GO:1902758">
    <property type="term" value="P:bis(molybdopterin guanine dinucleotide)molybdenum biosynthetic process"/>
    <property type="evidence" value="ECO:0007669"/>
    <property type="project" value="TreeGrafter"/>
</dbReference>
<dbReference type="OrthoDB" id="9788394at2"/>
<dbReference type="GO" id="GO:0005737">
    <property type="term" value="C:cytoplasm"/>
    <property type="evidence" value="ECO:0007669"/>
    <property type="project" value="UniProtKB-SubCell"/>
</dbReference>
<protein>
    <recommendedName>
        <fullName evidence="8">Molybdenum cofactor guanylyltransferase</fullName>
        <shortName evidence="8">MoCo guanylyltransferase</shortName>
        <ecNumber evidence="8">2.7.7.77</ecNumber>
    </recommendedName>
    <alternativeName>
        <fullName evidence="8">GTP:molybdopterin guanylyltransferase</fullName>
    </alternativeName>
    <alternativeName>
        <fullName evidence="8">Mo-MPT guanylyltransferase</fullName>
    </alternativeName>
    <alternativeName>
        <fullName evidence="8">Molybdopterin guanylyltransferase</fullName>
    </alternativeName>
    <alternativeName>
        <fullName evidence="8">Molybdopterin-guanine dinucleotide synthase</fullName>
        <shortName evidence="8">MGD synthase</shortName>
    </alternativeName>
</protein>
<keyword evidence="4 8" id="KW-0547">Nucleotide-binding</keyword>
<dbReference type="RefSeq" id="WP_090483510.1">
    <property type="nucleotide sequence ID" value="NZ_FOUO01000002.1"/>
</dbReference>
<evidence type="ECO:0000256" key="3">
    <source>
        <dbReference type="ARBA" id="ARBA00022723"/>
    </source>
</evidence>
<dbReference type="EMBL" id="FOUO01000002">
    <property type="protein sequence ID" value="SFM29376.1"/>
    <property type="molecule type" value="Genomic_DNA"/>
</dbReference>
<feature type="binding site" evidence="8">
    <location>
        <position position="72"/>
    </location>
    <ligand>
        <name>GTP</name>
        <dbReference type="ChEBI" id="CHEBI:37565"/>
    </ligand>
</feature>
<evidence type="ECO:0000256" key="9">
    <source>
        <dbReference type="SAM" id="MobiDB-lite"/>
    </source>
</evidence>
<dbReference type="Pfam" id="PF12804">
    <property type="entry name" value="NTP_transf_3"/>
    <property type="match status" value="1"/>
</dbReference>
<evidence type="ECO:0000313" key="11">
    <source>
        <dbReference type="EMBL" id="SFM29376.1"/>
    </source>
</evidence>
<comment type="subunit">
    <text evidence="8">Monomer.</text>
</comment>
<dbReference type="PANTHER" id="PTHR19136">
    <property type="entry name" value="MOLYBDENUM COFACTOR GUANYLYLTRANSFERASE"/>
    <property type="match status" value="1"/>
</dbReference>
<dbReference type="GO" id="GO:0061603">
    <property type="term" value="F:molybdenum cofactor guanylyltransferase activity"/>
    <property type="evidence" value="ECO:0007669"/>
    <property type="project" value="UniProtKB-EC"/>
</dbReference>
<gene>
    <name evidence="8" type="primary">mobA</name>
    <name evidence="11" type="ORF">SAMN05421721_10294</name>
</gene>
<evidence type="ECO:0000313" key="12">
    <source>
        <dbReference type="Proteomes" id="UP000199556"/>
    </source>
</evidence>
<comment type="cofactor">
    <cofactor evidence="8">
        <name>Mg(2+)</name>
        <dbReference type="ChEBI" id="CHEBI:18420"/>
    </cofactor>
</comment>
<evidence type="ECO:0000256" key="6">
    <source>
        <dbReference type="ARBA" id="ARBA00023134"/>
    </source>
</evidence>
<proteinExistence type="inferred from homology"/>
<feature type="region of interest" description="Disordered" evidence="9">
    <location>
        <begin position="196"/>
        <end position="229"/>
    </location>
</feature>
<evidence type="ECO:0000259" key="10">
    <source>
        <dbReference type="Pfam" id="PF12804"/>
    </source>
</evidence>
<feature type="binding site" evidence="8">
    <location>
        <position position="102"/>
    </location>
    <ligand>
        <name>GTP</name>
        <dbReference type="ChEBI" id="CHEBI:37565"/>
    </ligand>
</feature>
<evidence type="ECO:0000256" key="1">
    <source>
        <dbReference type="ARBA" id="ARBA00022490"/>
    </source>
</evidence>
<comment type="subcellular location">
    <subcellularLocation>
        <location evidence="8">Cytoplasm</location>
    </subcellularLocation>
</comment>
<comment type="caution">
    <text evidence="8">Lacks conserved residue(s) required for the propagation of feature annotation.</text>
</comment>
<dbReference type="InterPro" id="IPR013482">
    <property type="entry name" value="Molybde_CF_guanTrfase"/>
</dbReference>
<feature type="binding site" evidence="8">
    <location>
        <begin position="13"/>
        <end position="15"/>
    </location>
    <ligand>
        <name>GTP</name>
        <dbReference type="ChEBI" id="CHEBI:37565"/>
    </ligand>
</feature>
<dbReference type="InterPro" id="IPR029044">
    <property type="entry name" value="Nucleotide-diphossugar_trans"/>
</dbReference>
<feature type="binding site" evidence="8">
    <location>
        <position position="26"/>
    </location>
    <ligand>
        <name>GTP</name>
        <dbReference type="ChEBI" id="CHEBI:37565"/>
    </ligand>
</feature>
<keyword evidence="2 8" id="KW-0808">Transferase</keyword>
<keyword evidence="12" id="KW-1185">Reference proteome</keyword>
<keyword evidence="11" id="KW-0548">Nucleotidyltransferase</keyword>
<comment type="domain">
    <text evidence="8">The N-terminal domain determines nucleotide recognition and specific binding, while the C-terminal domain determines the specific binding to the target protein.</text>
</comment>
<name>A0A1I4PP45_ECTMO</name>
<keyword evidence="1 8" id="KW-0963">Cytoplasm</keyword>
<evidence type="ECO:0000256" key="4">
    <source>
        <dbReference type="ARBA" id="ARBA00022741"/>
    </source>
</evidence>
<evidence type="ECO:0000256" key="5">
    <source>
        <dbReference type="ARBA" id="ARBA00022842"/>
    </source>
</evidence>
<dbReference type="Gene3D" id="3.90.550.10">
    <property type="entry name" value="Spore Coat Polysaccharide Biosynthesis Protein SpsA, Chain A"/>
    <property type="match status" value="1"/>
</dbReference>
<dbReference type="SUPFAM" id="SSF53448">
    <property type="entry name" value="Nucleotide-diphospho-sugar transferases"/>
    <property type="match status" value="1"/>
</dbReference>
<evidence type="ECO:0000256" key="2">
    <source>
        <dbReference type="ARBA" id="ARBA00022679"/>
    </source>
</evidence>
<feature type="domain" description="MobA-like NTP transferase" evidence="10">
    <location>
        <begin position="10"/>
        <end position="159"/>
    </location>
</feature>
<reference evidence="11 12" key="1">
    <citation type="submission" date="2016-10" db="EMBL/GenBank/DDBJ databases">
        <authorList>
            <person name="de Groot N.N."/>
        </authorList>
    </citation>
    <scope>NUCLEOTIDE SEQUENCE [LARGE SCALE GENOMIC DNA]</scope>
    <source>
        <strain evidence="11 12">DSM 4180</strain>
    </source>
</reference>
<dbReference type="Proteomes" id="UP000199556">
    <property type="component" value="Unassembled WGS sequence"/>
</dbReference>
<comment type="function">
    <text evidence="8">Transfers a GMP moiety from GTP to Mo-molybdopterin (Mo-MPT) cofactor (Moco or molybdenum cofactor) to form Mo-molybdopterin guanine dinucleotide (Mo-MGD) cofactor.</text>
</comment>
<organism evidence="11 12">
    <name type="scientific">Ectothiorhodospira mobilis</name>
    <dbReference type="NCBI Taxonomy" id="195064"/>
    <lineage>
        <taxon>Bacteria</taxon>
        <taxon>Pseudomonadati</taxon>
        <taxon>Pseudomonadota</taxon>
        <taxon>Gammaproteobacteria</taxon>
        <taxon>Chromatiales</taxon>
        <taxon>Ectothiorhodospiraceae</taxon>
        <taxon>Ectothiorhodospira</taxon>
    </lineage>
</organism>
<comment type="similarity">
    <text evidence="8">Belongs to the MobA family.</text>
</comment>
<dbReference type="GO" id="GO:0046872">
    <property type="term" value="F:metal ion binding"/>
    <property type="evidence" value="ECO:0007669"/>
    <property type="project" value="UniProtKB-KW"/>
</dbReference>
<keyword evidence="6 8" id="KW-0342">GTP-binding</keyword>